<reference evidence="1" key="1">
    <citation type="submission" date="2016-10" db="EMBL/GenBank/DDBJ databases">
        <title>Sequence of Gallionella enrichment culture.</title>
        <authorList>
            <person name="Poehlein A."/>
            <person name="Muehling M."/>
            <person name="Daniel R."/>
        </authorList>
    </citation>
    <scope>NUCLEOTIDE SEQUENCE</scope>
</reference>
<dbReference type="InterPro" id="IPR042100">
    <property type="entry name" value="Bug_dom1"/>
</dbReference>
<dbReference type="PIRSF" id="PIRSF017082">
    <property type="entry name" value="YflP"/>
    <property type="match status" value="1"/>
</dbReference>
<gene>
    <name evidence="1" type="ORF">GALL_266750</name>
</gene>
<organism evidence="1">
    <name type="scientific">mine drainage metagenome</name>
    <dbReference type="NCBI Taxonomy" id="410659"/>
    <lineage>
        <taxon>unclassified sequences</taxon>
        <taxon>metagenomes</taxon>
        <taxon>ecological metagenomes</taxon>
    </lineage>
</organism>
<dbReference type="Gene3D" id="3.40.190.10">
    <property type="entry name" value="Periplasmic binding protein-like II"/>
    <property type="match status" value="1"/>
</dbReference>
<dbReference type="CDD" id="cd13578">
    <property type="entry name" value="PBP2_Bug27"/>
    <property type="match status" value="1"/>
</dbReference>
<dbReference type="AlphaFoldDB" id="A0A1J5R680"/>
<protein>
    <submittedName>
        <fullName evidence="1">Tripartite tricarboxylate transporter family receptor</fullName>
    </submittedName>
</protein>
<dbReference type="PANTHER" id="PTHR42928:SF5">
    <property type="entry name" value="BLR1237 PROTEIN"/>
    <property type="match status" value="1"/>
</dbReference>
<dbReference type="Gene3D" id="3.40.190.150">
    <property type="entry name" value="Bordetella uptake gene, domain 1"/>
    <property type="match status" value="1"/>
</dbReference>
<evidence type="ECO:0000313" key="1">
    <source>
        <dbReference type="EMBL" id="OIQ91401.1"/>
    </source>
</evidence>
<sequence length="325" mass="34011">MKLNHWSRTVACLTAGLLLAAGVARAESYPSKPINLVVPFAPGGGVDLIARVLGPQLAAQMGQPVIIENKPGASANIGAAFVAKAAPDGYTILLAANGLAANATLFPNAPFNPLKDFAPLAKVGFAPLVVIVAQNSPLKSLKDLIDTAKKNPKALTFASAGNGSSQHLAGEMLKMVAHIDALHVPYKGGAPAMTDILGGRISFMVQNPLEAMPLLNGHQLRALAVASDKRLALLPDVPTAAQAGLPGYEASVWWGFVAPAKTPKAIVDRLNAEIVKALNDPKTREKLVKMGVVVEPSTSEQFGVFLKSEVAKWAKVVKTAHIRVN</sequence>
<keyword evidence="1" id="KW-0675">Receptor</keyword>
<dbReference type="InterPro" id="IPR005064">
    <property type="entry name" value="BUG"/>
</dbReference>
<dbReference type="EMBL" id="MLJW01000260">
    <property type="protein sequence ID" value="OIQ91401.1"/>
    <property type="molecule type" value="Genomic_DNA"/>
</dbReference>
<dbReference type="Pfam" id="PF03401">
    <property type="entry name" value="TctC"/>
    <property type="match status" value="1"/>
</dbReference>
<name>A0A1J5R680_9ZZZZ</name>
<accession>A0A1J5R680</accession>
<comment type="caution">
    <text evidence="1">The sequence shown here is derived from an EMBL/GenBank/DDBJ whole genome shotgun (WGS) entry which is preliminary data.</text>
</comment>
<dbReference type="SUPFAM" id="SSF53850">
    <property type="entry name" value="Periplasmic binding protein-like II"/>
    <property type="match status" value="1"/>
</dbReference>
<dbReference type="PANTHER" id="PTHR42928">
    <property type="entry name" value="TRICARBOXYLATE-BINDING PROTEIN"/>
    <property type="match status" value="1"/>
</dbReference>
<proteinExistence type="predicted"/>